<proteinExistence type="predicted"/>
<evidence type="ECO:0000256" key="1">
    <source>
        <dbReference type="SAM" id="Phobius"/>
    </source>
</evidence>
<dbReference type="AlphaFoldDB" id="A0A0R1US49"/>
<evidence type="ECO:0000313" key="2">
    <source>
        <dbReference type="EMBL" id="KRL96013.1"/>
    </source>
</evidence>
<feature type="transmembrane region" description="Helical" evidence="1">
    <location>
        <begin position="97"/>
        <end position="115"/>
    </location>
</feature>
<keyword evidence="1" id="KW-0812">Transmembrane</keyword>
<dbReference type="EMBL" id="AZGC01000014">
    <property type="protein sequence ID" value="KRL96013.1"/>
    <property type="molecule type" value="Genomic_DNA"/>
</dbReference>
<dbReference type="STRING" id="417373.GCA_001570685_01053"/>
<evidence type="ECO:0000313" key="3">
    <source>
        <dbReference type="Proteomes" id="UP000051084"/>
    </source>
</evidence>
<accession>A0A0R1US49</accession>
<sequence>MSGDKFTDYRLKFQISFFKMVAIREEKRGKFMAGMNVQNIILDGLIIVGCYVFEWLITKLTETPLAMLQKKLRWLWVLVLMALALKNLGLYWSALPILGWSIIGLTIVIVQWQRYHELVYRRFWHRFWKLSYAYAILIFIGSIFSYLLPIV</sequence>
<protein>
    <recommendedName>
        <fullName evidence="4">DUF3397 family protein</fullName>
    </recommendedName>
</protein>
<name>A0A0R1US49_9LACO</name>
<keyword evidence="3" id="KW-1185">Reference proteome</keyword>
<keyword evidence="1" id="KW-1133">Transmembrane helix</keyword>
<evidence type="ECO:0008006" key="4">
    <source>
        <dbReference type="Google" id="ProtNLM"/>
    </source>
</evidence>
<gene>
    <name evidence="2" type="ORF">FC21_GL000711</name>
</gene>
<keyword evidence="1" id="KW-0472">Membrane</keyword>
<feature type="transmembrane region" description="Helical" evidence="1">
    <location>
        <begin position="127"/>
        <end position="148"/>
    </location>
</feature>
<reference evidence="2 3" key="1">
    <citation type="journal article" date="2015" name="Genome Announc.">
        <title>Expanding the biotechnology potential of lactobacilli through comparative genomics of 213 strains and associated genera.</title>
        <authorList>
            <person name="Sun Z."/>
            <person name="Harris H.M."/>
            <person name="McCann A."/>
            <person name="Guo C."/>
            <person name="Argimon S."/>
            <person name="Zhang W."/>
            <person name="Yang X."/>
            <person name="Jeffery I.B."/>
            <person name="Cooney J.C."/>
            <person name="Kagawa T.F."/>
            <person name="Liu W."/>
            <person name="Song Y."/>
            <person name="Salvetti E."/>
            <person name="Wrobel A."/>
            <person name="Rasinkangas P."/>
            <person name="Parkhill J."/>
            <person name="Rea M.C."/>
            <person name="O'Sullivan O."/>
            <person name="Ritari J."/>
            <person name="Douillard F.P."/>
            <person name="Paul Ross R."/>
            <person name="Yang R."/>
            <person name="Briner A.E."/>
            <person name="Felis G.E."/>
            <person name="de Vos W.M."/>
            <person name="Barrangou R."/>
            <person name="Klaenhammer T.R."/>
            <person name="Caufield P.W."/>
            <person name="Cui Y."/>
            <person name="Zhang H."/>
            <person name="O'Toole P.W."/>
        </authorList>
    </citation>
    <scope>NUCLEOTIDE SEQUENCE [LARGE SCALE GENOMIC DNA]</scope>
    <source>
        <strain evidence="2 3">DSM 18793</strain>
    </source>
</reference>
<feature type="transmembrane region" description="Helical" evidence="1">
    <location>
        <begin position="40"/>
        <end position="60"/>
    </location>
</feature>
<organism evidence="2 3">
    <name type="scientific">Limosilactobacillus equigenerosi DSM 18793 = JCM 14505</name>
    <dbReference type="NCBI Taxonomy" id="1423742"/>
    <lineage>
        <taxon>Bacteria</taxon>
        <taxon>Bacillati</taxon>
        <taxon>Bacillota</taxon>
        <taxon>Bacilli</taxon>
        <taxon>Lactobacillales</taxon>
        <taxon>Lactobacillaceae</taxon>
        <taxon>Limosilactobacillus</taxon>
    </lineage>
</organism>
<dbReference type="Proteomes" id="UP000051084">
    <property type="component" value="Unassembled WGS sequence"/>
</dbReference>
<dbReference type="PATRIC" id="fig|1423742.4.peg.740"/>
<comment type="caution">
    <text evidence="2">The sequence shown here is derived from an EMBL/GenBank/DDBJ whole genome shotgun (WGS) entry which is preliminary data.</text>
</comment>